<keyword evidence="8" id="KW-0560">Oxidoreductase</keyword>
<dbReference type="Proteomes" id="UP000005824">
    <property type="component" value="Unassembled WGS sequence"/>
</dbReference>
<dbReference type="InterPro" id="IPR009050">
    <property type="entry name" value="Globin-like_sf"/>
</dbReference>
<keyword evidence="6" id="KW-0813">Transport</keyword>
<dbReference type="GO" id="GO:0019825">
    <property type="term" value="F:oxygen binding"/>
    <property type="evidence" value="ECO:0007669"/>
    <property type="project" value="InterPro"/>
</dbReference>
<name>B4DAE3_9BACT</name>
<feature type="domain" description="Globin" evidence="7">
    <location>
        <begin position="1"/>
        <end position="115"/>
    </location>
</feature>
<dbReference type="EMBL" id="ABVL01000030">
    <property type="protein sequence ID" value="EDY16604.1"/>
    <property type="molecule type" value="Genomic_DNA"/>
</dbReference>
<comment type="similarity">
    <text evidence="6">Belongs to the globin family.</text>
</comment>
<evidence type="ECO:0000313" key="8">
    <source>
        <dbReference type="EMBL" id="EDY16604.1"/>
    </source>
</evidence>
<keyword evidence="5" id="KW-0408">Iron</keyword>
<sequence>MLTDQTIATVKATAPILEQHGELLTRHFYKRMFEKNPEVGPLFNRTNQEKGSQQKALAAAICAYAANIDNLEVLGGAVELIAQKHASLQIQPEHYPIVGENLLASIREVLGERRD</sequence>
<reference evidence="8 9" key="1">
    <citation type="journal article" date="2011" name="J. Bacteriol.">
        <title>Genome sequence of Chthoniobacter flavus Ellin428, an aerobic heterotrophic soil bacterium.</title>
        <authorList>
            <person name="Kant R."/>
            <person name="van Passel M.W."/>
            <person name="Palva A."/>
            <person name="Lucas S."/>
            <person name="Lapidus A."/>
            <person name="Glavina Del Rio T."/>
            <person name="Dalin E."/>
            <person name="Tice H."/>
            <person name="Bruce D."/>
            <person name="Goodwin L."/>
            <person name="Pitluck S."/>
            <person name="Larimer F.W."/>
            <person name="Land M.L."/>
            <person name="Hauser L."/>
            <person name="Sangwan P."/>
            <person name="de Vos W.M."/>
            <person name="Janssen P.H."/>
            <person name="Smidt H."/>
        </authorList>
    </citation>
    <scope>NUCLEOTIDE SEQUENCE [LARGE SCALE GENOMIC DNA]</scope>
    <source>
        <strain evidence="8 9">Ellin428</strain>
    </source>
</reference>
<evidence type="ECO:0000256" key="6">
    <source>
        <dbReference type="RuleBase" id="RU000356"/>
    </source>
</evidence>
<keyword evidence="2 6" id="KW-0349">Heme</keyword>
<dbReference type="GO" id="GO:0046210">
    <property type="term" value="P:nitric oxide catabolic process"/>
    <property type="evidence" value="ECO:0007669"/>
    <property type="project" value="TreeGrafter"/>
</dbReference>
<dbReference type="GO" id="GO:0071500">
    <property type="term" value="P:cellular response to nitrosative stress"/>
    <property type="evidence" value="ECO:0007669"/>
    <property type="project" value="TreeGrafter"/>
</dbReference>
<dbReference type="PANTHER" id="PTHR43396">
    <property type="entry name" value="FLAVOHEMOPROTEIN"/>
    <property type="match status" value="1"/>
</dbReference>
<gene>
    <name evidence="8" type="ORF">CfE428DRAFT_5884</name>
</gene>
<dbReference type="AlphaFoldDB" id="B4DAE3"/>
<dbReference type="InterPro" id="IPR012292">
    <property type="entry name" value="Globin/Proto"/>
</dbReference>
<evidence type="ECO:0000313" key="9">
    <source>
        <dbReference type="Proteomes" id="UP000005824"/>
    </source>
</evidence>
<comment type="similarity">
    <text evidence="1">In the C-terminal section; belongs to the flavoprotein pyridine nucleotide cytochrome reductase family.</text>
</comment>
<dbReference type="EC" id="1.14.12.17" evidence="8"/>
<evidence type="ECO:0000256" key="5">
    <source>
        <dbReference type="ARBA" id="ARBA00023004"/>
    </source>
</evidence>
<dbReference type="GO" id="GO:0008941">
    <property type="term" value="F:nitric oxide dioxygenase NAD(P)H activity"/>
    <property type="evidence" value="ECO:0007669"/>
    <property type="project" value="UniProtKB-EC"/>
</dbReference>
<dbReference type="SUPFAM" id="SSF46458">
    <property type="entry name" value="Globin-like"/>
    <property type="match status" value="1"/>
</dbReference>
<dbReference type="Pfam" id="PF00042">
    <property type="entry name" value="Globin"/>
    <property type="match status" value="1"/>
</dbReference>
<dbReference type="GO" id="GO:0020037">
    <property type="term" value="F:heme binding"/>
    <property type="evidence" value="ECO:0007669"/>
    <property type="project" value="InterPro"/>
</dbReference>
<comment type="caution">
    <text evidence="8">The sequence shown here is derived from an EMBL/GenBank/DDBJ whole genome shotgun (WGS) entry which is preliminary data.</text>
</comment>
<evidence type="ECO:0000256" key="2">
    <source>
        <dbReference type="ARBA" id="ARBA00022617"/>
    </source>
</evidence>
<proteinExistence type="inferred from homology"/>
<keyword evidence="4" id="KW-0479">Metal-binding</keyword>
<organism evidence="8 9">
    <name type="scientific">Chthoniobacter flavus Ellin428</name>
    <dbReference type="NCBI Taxonomy" id="497964"/>
    <lineage>
        <taxon>Bacteria</taxon>
        <taxon>Pseudomonadati</taxon>
        <taxon>Verrucomicrobiota</taxon>
        <taxon>Spartobacteria</taxon>
        <taxon>Chthoniobacterales</taxon>
        <taxon>Chthoniobacteraceae</taxon>
        <taxon>Chthoniobacter</taxon>
    </lineage>
</organism>
<dbReference type="PROSITE" id="PS01033">
    <property type="entry name" value="GLOBIN"/>
    <property type="match status" value="1"/>
</dbReference>
<dbReference type="GO" id="GO:0071949">
    <property type="term" value="F:FAD binding"/>
    <property type="evidence" value="ECO:0007669"/>
    <property type="project" value="TreeGrafter"/>
</dbReference>
<dbReference type="Gene3D" id="1.10.490.10">
    <property type="entry name" value="Globins"/>
    <property type="match status" value="1"/>
</dbReference>
<dbReference type="PANTHER" id="PTHR43396:SF3">
    <property type="entry name" value="FLAVOHEMOPROTEIN"/>
    <property type="match status" value="1"/>
</dbReference>
<dbReference type="FunFam" id="1.10.490.10:FF:000003">
    <property type="entry name" value="Flavohemoprotein"/>
    <property type="match status" value="1"/>
</dbReference>
<keyword evidence="3 6" id="KW-0561">Oxygen transport</keyword>
<dbReference type="GO" id="GO:0046872">
    <property type="term" value="F:metal ion binding"/>
    <property type="evidence" value="ECO:0007669"/>
    <property type="project" value="UniProtKB-KW"/>
</dbReference>
<keyword evidence="8" id="KW-0223">Dioxygenase</keyword>
<evidence type="ECO:0000256" key="4">
    <source>
        <dbReference type="ARBA" id="ARBA00022723"/>
    </source>
</evidence>
<evidence type="ECO:0000256" key="3">
    <source>
        <dbReference type="ARBA" id="ARBA00022621"/>
    </source>
</evidence>
<dbReference type="InterPro" id="IPR000971">
    <property type="entry name" value="Globin"/>
</dbReference>
<dbReference type="GO" id="GO:0005344">
    <property type="term" value="F:oxygen carrier activity"/>
    <property type="evidence" value="ECO:0007669"/>
    <property type="project" value="UniProtKB-KW"/>
</dbReference>
<evidence type="ECO:0000259" key="7">
    <source>
        <dbReference type="PROSITE" id="PS01033"/>
    </source>
</evidence>
<evidence type="ECO:0000256" key="1">
    <source>
        <dbReference type="ARBA" id="ARBA00006401"/>
    </source>
</evidence>
<accession>B4DAE3</accession>
<protein>
    <submittedName>
        <fullName evidence="8">Nitric oxide dioxygenase</fullName>
        <ecNumber evidence="8">1.14.12.17</ecNumber>
    </submittedName>
</protein>
<keyword evidence="9" id="KW-1185">Reference proteome</keyword>
<dbReference type="STRING" id="497964.CfE428DRAFT_5884"/>
<dbReference type="InParanoid" id="B4DAE3"/>
<dbReference type="eggNOG" id="COG1017">
    <property type="taxonomic scope" value="Bacteria"/>
</dbReference>